<keyword evidence="1" id="KW-1133">Transmembrane helix</keyword>
<evidence type="ECO:0000256" key="1">
    <source>
        <dbReference type="SAM" id="Phobius"/>
    </source>
</evidence>
<dbReference type="Proteomes" id="UP000273278">
    <property type="component" value="Chromosome"/>
</dbReference>
<name>A0A3G3IIP6_9ARCH</name>
<keyword evidence="1" id="KW-0812">Transmembrane</keyword>
<dbReference type="Pfam" id="PF09889">
    <property type="entry name" value="DUF2116"/>
    <property type="match status" value="1"/>
</dbReference>
<keyword evidence="1" id="KW-0472">Membrane</keyword>
<organism evidence="2 3">
    <name type="scientific">Methanomethylophilus alvi</name>
    <dbReference type="NCBI Taxonomy" id="1291540"/>
    <lineage>
        <taxon>Archaea</taxon>
        <taxon>Methanobacteriati</taxon>
        <taxon>Thermoplasmatota</taxon>
        <taxon>Thermoplasmata</taxon>
        <taxon>Methanomassiliicoccales</taxon>
        <taxon>Methanomethylophilaceae</taxon>
        <taxon>Methanomethylophilus</taxon>
    </lineage>
</organism>
<dbReference type="InterPro" id="IPR019216">
    <property type="entry name" value="DUF2116_treble_clef"/>
</dbReference>
<gene>
    <name evidence="2" type="ORF">BKD89_07210</name>
</gene>
<dbReference type="OMA" id="PFEQAYC"/>
<dbReference type="GeneID" id="41322240"/>
<feature type="transmembrane region" description="Helical" evidence="1">
    <location>
        <begin position="44"/>
        <end position="63"/>
    </location>
</feature>
<evidence type="ECO:0000313" key="2">
    <source>
        <dbReference type="EMBL" id="AYQ55578.1"/>
    </source>
</evidence>
<evidence type="ECO:0000313" key="3">
    <source>
        <dbReference type="Proteomes" id="UP000273278"/>
    </source>
</evidence>
<dbReference type="RefSeq" id="WP_015505354.1">
    <property type="nucleotide sequence ID" value="NZ_CAYARL010000009.1"/>
</dbReference>
<reference evidence="2 3" key="1">
    <citation type="submission" date="2016-10" db="EMBL/GenBank/DDBJ databases">
        <title>Complete genome of the TMA-utilizing, human hosted archaeon Methanomethylophilus alvus Gen. nov, sp. nov., strain Mx-05, derived from a pure culture.</title>
        <authorList>
            <person name="Brugere J.-F."/>
            <person name="Ben Hania W."/>
            <person name="Chaudhary P.P."/>
            <person name="Gaci N."/>
            <person name="Borrel G."/>
            <person name="Cao Van Tuat L."/>
            <person name="Fardeau M.-L."/>
            <person name="Harris H.M.B."/>
            <person name="O'Toole P.W."/>
            <person name="Ollivier B."/>
        </authorList>
    </citation>
    <scope>NUCLEOTIDE SEQUENCE [LARGE SCALE GENOMIC DNA]</scope>
    <source>
        <strain evidence="2 3">Mx-05</strain>
    </source>
</reference>
<sequence>MVDLPDHDHCRYCGCAVPFEQAYCSMECYENDQKRIRKEKVRDTAMAVTAVVGAAVILVAGYVF</sequence>
<dbReference type="AlphaFoldDB" id="A0A3G3IIP6"/>
<evidence type="ECO:0008006" key="4">
    <source>
        <dbReference type="Google" id="ProtNLM"/>
    </source>
</evidence>
<proteinExistence type="predicted"/>
<dbReference type="EMBL" id="CP017686">
    <property type="protein sequence ID" value="AYQ55578.1"/>
    <property type="molecule type" value="Genomic_DNA"/>
</dbReference>
<accession>A0A3G3IIP6</accession>
<protein>
    <recommendedName>
        <fullName evidence="4">DUF2116 family Zn-ribbon domain-containing protein</fullName>
    </recommendedName>
</protein>